<evidence type="ECO:0008006" key="4">
    <source>
        <dbReference type="Google" id="ProtNLM"/>
    </source>
</evidence>
<gene>
    <name evidence="2" type="ORF">COV05_03100</name>
</gene>
<dbReference type="PANTHER" id="PTHR40076:SF1">
    <property type="entry name" value="MEMBRANE PROTEIN"/>
    <property type="match status" value="1"/>
</dbReference>
<dbReference type="EMBL" id="PFEU01000015">
    <property type="protein sequence ID" value="PJE76728.1"/>
    <property type="molecule type" value="Genomic_DNA"/>
</dbReference>
<keyword evidence="1" id="KW-1133">Transmembrane helix</keyword>
<dbReference type="Proteomes" id="UP000231436">
    <property type="component" value="Unassembled WGS sequence"/>
</dbReference>
<keyword evidence="1" id="KW-0812">Transmembrane</keyword>
<name>A0A2M8LH09_9BACT</name>
<evidence type="ECO:0000256" key="1">
    <source>
        <dbReference type="SAM" id="Phobius"/>
    </source>
</evidence>
<dbReference type="AlphaFoldDB" id="A0A2M8LH09"/>
<evidence type="ECO:0000313" key="3">
    <source>
        <dbReference type="Proteomes" id="UP000231436"/>
    </source>
</evidence>
<feature type="transmembrane region" description="Helical" evidence="1">
    <location>
        <begin position="102"/>
        <end position="129"/>
    </location>
</feature>
<sequence length="223" mass="24179">MSEKMFSDSALARMGWAKAKEHVGTYIVATFVGGLAVIIPAGIILIIGGAIEQEEIFALLAFLSYIAMGSVIGAGFVRLFLNAVDGKEVSIKVLFSETKRALPYLLVTVLYGLIVMIGLILFIIPGIIWSLKYILAPMLVVDQGMKPMEALRASAQMTDGIKWDIYGFQQVFGTIVMLGYLVFFIGILVSVPVAMIAYMGLYRHLSPMKSGTARILTASSVTV</sequence>
<accession>A0A2M8LH09</accession>
<evidence type="ECO:0000313" key="2">
    <source>
        <dbReference type="EMBL" id="PJE76728.1"/>
    </source>
</evidence>
<feature type="transmembrane region" description="Helical" evidence="1">
    <location>
        <begin position="23"/>
        <end position="51"/>
    </location>
</feature>
<feature type="transmembrane region" description="Helical" evidence="1">
    <location>
        <begin position="177"/>
        <end position="201"/>
    </location>
</feature>
<proteinExistence type="predicted"/>
<dbReference type="InterPro" id="IPR010380">
    <property type="entry name" value="DUF975"/>
</dbReference>
<protein>
    <recommendedName>
        <fullName evidence="4">Glycerophosphoryl diester phosphodiesterase membrane domain-containing protein</fullName>
    </recommendedName>
</protein>
<dbReference type="PANTHER" id="PTHR40076">
    <property type="entry name" value="MEMBRANE PROTEIN-RELATED"/>
    <property type="match status" value="1"/>
</dbReference>
<comment type="caution">
    <text evidence="2">The sequence shown here is derived from an EMBL/GenBank/DDBJ whole genome shotgun (WGS) entry which is preliminary data.</text>
</comment>
<reference evidence="3" key="1">
    <citation type="submission" date="2017-09" db="EMBL/GenBank/DDBJ databases">
        <title>Depth-based differentiation of microbial function through sediment-hosted aquifers and enrichment of novel symbionts in the deep terrestrial subsurface.</title>
        <authorList>
            <person name="Probst A.J."/>
            <person name="Ladd B."/>
            <person name="Jarett J.K."/>
            <person name="Geller-Mcgrath D.E."/>
            <person name="Sieber C.M.K."/>
            <person name="Emerson J.B."/>
            <person name="Anantharaman K."/>
            <person name="Thomas B.C."/>
            <person name="Malmstrom R."/>
            <person name="Stieglmeier M."/>
            <person name="Klingl A."/>
            <person name="Woyke T."/>
            <person name="Ryan C.M."/>
            <person name="Banfield J.F."/>
        </authorList>
    </citation>
    <scope>NUCLEOTIDE SEQUENCE [LARGE SCALE GENOMIC DNA]</scope>
</reference>
<keyword evidence="1" id="KW-0472">Membrane</keyword>
<feature type="transmembrane region" description="Helical" evidence="1">
    <location>
        <begin position="57"/>
        <end position="81"/>
    </location>
</feature>
<organism evidence="2 3">
    <name type="scientific">Candidatus Uhrbacteria bacterium CG10_big_fil_rev_8_21_14_0_10_48_16</name>
    <dbReference type="NCBI Taxonomy" id="1975038"/>
    <lineage>
        <taxon>Bacteria</taxon>
        <taxon>Candidatus Uhriibacteriota</taxon>
    </lineage>
</organism>